<evidence type="ECO:0000313" key="13">
    <source>
        <dbReference type="Proteomes" id="UP000029981"/>
    </source>
</evidence>
<evidence type="ECO:0000256" key="4">
    <source>
        <dbReference type="ARBA" id="ARBA00022692"/>
    </source>
</evidence>
<dbReference type="InterPro" id="IPR005150">
    <property type="entry name" value="Cellulose_synth"/>
</dbReference>
<keyword evidence="6" id="KW-0472">Membrane</keyword>
<dbReference type="AlphaFoldDB" id="A0A0A0LQZ9"/>
<keyword evidence="11" id="KW-0175">Coiled coil</keyword>
<evidence type="ECO:0000256" key="9">
    <source>
        <dbReference type="PIRSR" id="PIRSR605150-2"/>
    </source>
</evidence>
<dbReference type="eggNOG" id="ENOG502QTT0">
    <property type="taxonomic scope" value="Eukaryota"/>
</dbReference>
<reference evidence="12 13" key="3">
    <citation type="journal article" date="2010" name="BMC Genomics">
        <title>Transcriptome sequencing and comparative analysis of cucumber flowers with different sex types.</title>
        <authorList>
            <person name="Guo S."/>
            <person name="Zheng Y."/>
            <person name="Joung J.G."/>
            <person name="Liu S."/>
            <person name="Zhang Z."/>
            <person name="Crasta O.R."/>
            <person name="Sobral B.W."/>
            <person name="Xu Y."/>
            <person name="Huang S."/>
            <person name="Fei Z."/>
        </authorList>
    </citation>
    <scope>NUCLEOTIDE SEQUENCE [LARGE SCALE GENOMIC DNA]</scope>
    <source>
        <strain evidence="13">cv. 9930</strain>
    </source>
</reference>
<proteinExistence type="predicted"/>
<feature type="binding site" evidence="10">
    <location>
        <position position="180"/>
    </location>
    <ligand>
        <name>Mn(2+)</name>
        <dbReference type="ChEBI" id="CHEBI:29035"/>
    </ligand>
</feature>
<evidence type="ECO:0000256" key="2">
    <source>
        <dbReference type="ARBA" id="ARBA00022676"/>
    </source>
</evidence>
<dbReference type="Proteomes" id="UP000029981">
    <property type="component" value="Chromosome 2"/>
</dbReference>
<feature type="binding site" evidence="10">
    <location>
        <position position="204"/>
    </location>
    <ligand>
        <name>Mn(2+)</name>
        <dbReference type="ChEBI" id="CHEBI:29035"/>
    </ligand>
</feature>
<gene>
    <name evidence="12" type="ORF">Csa_2G416220</name>
</gene>
<dbReference type="EMBL" id="CM002923">
    <property type="protein sequence ID" value="KGN63232.1"/>
    <property type="molecule type" value="Genomic_DNA"/>
</dbReference>
<evidence type="ECO:0000256" key="7">
    <source>
        <dbReference type="ARBA" id="ARBA00023316"/>
    </source>
</evidence>
<evidence type="ECO:0000256" key="1">
    <source>
        <dbReference type="ARBA" id="ARBA00004127"/>
    </source>
</evidence>
<keyword evidence="13" id="KW-1185">Reference proteome</keyword>
<evidence type="ECO:0000256" key="11">
    <source>
        <dbReference type="SAM" id="Coils"/>
    </source>
</evidence>
<keyword evidence="2" id="KW-0328">Glycosyltransferase</keyword>
<organism evidence="12 13">
    <name type="scientific">Cucumis sativus</name>
    <name type="common">Cucumber</name>
    <dbReference type="NCBI Taxonomy" id="3659"/>
    <lineage>
        <taxon>Eukaryota</taxon>
        <taxon>Viridiplantae</taxon>
        <taxon>Streptophyta</taxon>
        <taxon>Embryophyta</taxon>
        <taxon>Tracheophyta</taxon>
        <taxon>Spermatophyta</taxon>
        <taxon>Magnoliopsida</taxon>
        <taxon>eudicotyledons</taxon>
        <taxon>Gunneridae</taxon>
        <taxon>Pentapetalae</taxon>
        <taxon>rosids</taxon>
        <taxon>fabids</taxon>
        <taxon>Cucurbitales</taxon>
        <taxon>Cucurbitaceae</taxon>
        <taxon>Benincaseae</taxon>
        <taxon>Cucumis</taxon>
    </lineage>
</organism>
<evidence type="ECO:0000256" key="10">
    <source>
        <dbReference type="PIRSR" id="PIRSR605150-3"/>
    </source>
</evidence>
<reference evidence="12 13" key="2">
    <citation type="journal article" date="2009" name="PLoS ONE">
        <title>An integrated genetic and cytogenetic map of the cucumber genome.</title>
        <authorList>
            <person name="Ren Y."/>
            <person name="Zhang Z."/>
            <person name="Liu J."/>
            <person name="Staub J.E."/>
            <person name="Han Y."/>
            <person name="Cheng Z."/>
            <person name="Li X."/>
            <person name="Lu J."/>
            <person name="Miao H."/>
            <person name="Kang H."/>
            <person name="Xie B."/>
            <person name="Gu X."/>
            <person name="Wang X."/>
            <person name="Du Y."/>
            <person name="Jin W."/>
            <person name="Huang S."/>
        </authorList>
    </citation>
    <scope>NUCLEOTIDE SEQUENCE [LARGE SCALE GENOMIC DNA]</scope>
    <source>
        <strain evidence="13">cv. 9930</strain>
    </source>
</reference>
<dbReference type="Gene3D" id="3.90.550.10">
    <property type="entry name" value="Spore Coat Polysaccharide Biosynthesis Protein SpsA, Chain A"/>
    <property type="match status" value="1"/>
</dbReference>
<accession>A0A0A0LQZ9</accession>
<dbReference type="GO" id="GO:0016760">
    <property type="term" value="F:cellulose synthase (UDP-forming) activity"/>
    <property type="evidence" value="ECO:0007669"/>
    <property type="project" value="InterPro"/>
</dbReference>
<keyword evidence="4" id="KW-0812">Transmembrane</keyword>
<dbReference type="GO" id="GO:0005886">
    <property type="term" value="C:plasma membrane"/>
    <property type="evidence" value="ECO:0000318"/>
    <property type="project" value="GO_Central"/>
</dbReference>
<evidence type="ECO:0008006" key="14">
    <source>
        <dbReference type="Google" id="ProtNLM"/>
    </source>
</evidence>
<keyword evidence="5" id="KW-1133">Transmembrane helix</keyword>
<dbReference type="Gramene" id="KGN63232">
    <property type="protein sequence ID" value="KGN63232"/>
    <property type="gene ID" value="Csa_2G416220"/>
</dbReference>
<reference evidence="12 13" key="1">
    <citation type="journal article" date="2009" name="Nat. Genet.">
        <title>The genome of the cucumber, Cucumis sativus L.</title>
        <authorList>
            <person name="Huang S."/>
            <person name="Li R."/>
            <person name="Zhang Z."/>
            <person name="Li L."/>
            <person name="Gu X."/>
            <person name="Fan W."/>
            <person name="Lucas W.J."/>
            <person name="Wang X."/>
            <person name="Xie B."/>
            <person name="Ni P."/>
            <person name="Ren Y."/>
            <person name="Zhu H."/>
            <person name="Li J."/>
            <person name="Lin K."/>
            <person name="Jin W."/>
            <person name="Fei Z."/>
            <person name="Li G."/>
            <person name="Staub J."/>
            <person name="Kilian A."/>
            <person name="van der Vossen E.A."/>
            <person name="Wu Y."/>
            <person name="Guo J."/>
            <person name="He J."/>
            <person name="Jia Z."/>
            <person name="Ren Y."/>
            <person name="Tian G."/>
            <person name="Lu Y."/>
            <person name="Ruan J."/>
            <person name="Qian W."/>
            <person name="Wang M."/>
            <person name="Huang Q."/>
            <person name="Li B."/>
            <person name="Xuan Z."/>
            <person name="Cao J."/>
            <person name="Asan"/>
            <person name="Wu Z."/>
            <person name="Zhang J."/>
            <person name="Cai Q."/>
            <person name="Bai Y."/>
            <person name="Zhao B."/>
            <person name="Han Y."/>
            <person name="Li Y."/>
            <person name="Li X."/>
            <person name="Wang S."/>
            <person name="Shi Q."/>
            <person name="Liu S."/>
            <person name="Cho W.K."/>
            <person name="Kim J.Y."/>
            <person name="Xu Y."/>
            <person name="Heller-Uszynska K."/>
            <person name="Miao H."/>
            <person name="Cheng Z."/>
            <person name="Zhang S."/>
            <person name="Wu J."/>
            <person name="Yang Y."/>
            <person name="Kang H."/>
            <person name="Li M."/>
            <person name="Liang H."/>
            <person name="Ren X."/>
            <person name="Shi Z."/>
            <person name="Wen M."/>
            <person name="Jian M."/>
            <person name="Yang H."/>
            <person name="Zhang G."/>
            <person name="Yang Z."/>
            <person name="Chen R."/>
            <person name="Liu S."/>
            <person name="Li J."/>
            <person name="Ma L."/>
            <person name="Liu H."/>
            <person name="Zhou Y."/>
            <person name="Zhao J."/>
            <person name="Fang X."/>
            <person name="Li G."/>
            <person name="Fang L."/>
            <person name="Li Y."/>
            <person name="Liu D."/>
            <person name="Zheng H."/>
            <person name="Zhang Y."/>
            <person name="Qin N."/>
            <person name="Li Z."/>
            <person name="Yang G."/>
            <person name="Yang S."/>
            <person name="Bolund L."/>
            <person name="Kristiansen K."/>
            <person name="Zheng H."/>
            <person name="Li S."/>
            <person name="Zhang X."/>
            <person name="Yang H."/>
            <person name="Wang J."/>
            <person name="Sun R."/>
            <person name="Zhang B."/>
            <person name="Jiang S."/>
            <person name="Wang J."/>
            <person name="Du Y."/>
            <person name="Li S."/>
        </authorList>
    </citation>
    <scope>NUCLEOTIDE SEQUENCE [LARGE SCALE GENOMIC DNA]</scope>
    <source>
        <strain evidence="13">cv. 9930</strain>
    </source>
</reference>
<evidence type="ECO:0000256" key="5">
    <source>
        <dbReference type="ARBA" id="ARBA00022989"/>
    </source>
</evidence>
<protein>
    <recommendedName>
        <fullName evidence="14">Cellulose synthase-like protein H1</fullName>
    </recommendedName>
</protein>
<dbReference type="Pfam" id="PF03552">
    <property type="entry name" value="Cellulose_synt"/>
    <property type="match status" value="2"/>
</dbReference>
<feature type="active site" evidence="8">
    <location>
        <position position="47"/>
    </location>
</feature>
<reference evidence="12 13" key="4">
    <citation type="journal article" date="2011" name="BMC Genomics">
        <title>RNA-Seq improves annotation of protein-coding genes in the cucumber genome.</title>
        <authorList>
            <person name="Li Z."/>
            <person name="Zhang Z."/>
            <person name="Yan P."/>
            <person name="Huang S."/>
            <person name="Fei Z."/>
            <person name="Lin K."/>
        </authorList>
    </citation>
    <scope>NUCLEOTIDE SEQUENCE [LARGE SCALE GENOMIC DNA]</scope>
    <source>
        <strain evidence="13">cv. 9930</strain>
    </source>
</reference>
<dbReference type="GO" id="GO:0016759">
    <property type="term" value="F:cellulose synthase activity"/>
    <property type="evidence" value="ECO:0000318"/>
    <property type="project" value="GO_Central"/>
</dbReference>
<keyword evidence="7" id="KW-0961">Cell wall biogenesis/degradation</keyword>
<evidence type="ECO:0000256" key="8">
    <source>
        <dbReference type="PIRSR" id="PIRSR605150-1"/>
    </source>
</evidence>
<comment type="subcellular location">
    <subcellularLocation>
        <location evidence="1">Endomembrane system</location>
        <topology evidence="1">Multi-pass membrane protein</topology>
    </subcellularLocation>
</comment>
<sequence>MEFPAVDIFVTTADPVLEPPIITVNTVLSLMALDYPANKLGCYISDDGCSALTLFALNEALKFAKIWIPFCKRYDVQVRAPFMYFSTPPHLHSSTQFLNDWETLKVEYEKLEGKIKEAEENRNGWNEEIGIDLAAFSNINTKHHPTIIKTLWENKEVSDELPHLIYISREKSLKHHHHYKAGAMNVLTRVSGVLTNAPYILNVDCDMFVNNPQVVLHAMCVFLNSKYDLEDIGYVQTPQCFYDGLKDDPFGNQLVVVFEYFGRGIMGLQGPFYGGTGCFHRRKVLYAQFPHHTAYFLNGKASEQELIKTFGYSKTFTKSATYAFKDDQNTSGYPPKGLFNTNNLDAANHVAGCGYEISTTWGSKIGWIYGSTSEDVLTGLVIQTRGWRSIFLALNPPAFLGCAPSQLVASLNQQKRWATGFLQVLFNKHCPIFGTLFGKLQWRQCAAYLWMLTWGLRSIPELSYALLPAYCLITNSSFFPTVSTIHITTFF</sequence>
<dbReference type="GO" id="GO:0030244">
    <property type="term" value="P:cellulose biosynthetic process"/>
    <property type="evidence" value="ECO:0000318"/>
    <property type="project" value="GO_Central"/>
</dbReference>
<keyword evidence="3" id="KW-0808">Transferase</keyword>
<dbReference type="InterPro" id="IPR029044">
    <property type="entry name" value="Nucleotide-diphossugar_trans"/>
</dbReference>
<evidence type="ECO:0000313" key="12">
    <source>
        <dbReference type="EMBL" id="KGN63232.1"/>
    </source>
</evidence>
<dbReference type="GO" id="GO:0012505">
    <property type="term" value="C:endomembrane system"/>
    <property type="evidence" value="ECO:0007669"/>
    <property type="project" value="UniProtKB-SubCell"/>
</dbReference>
<evidence type="ECO:0000256" key="6">
    <source>
        <dbReference type="ARBA" id="ARBA00023136"/>
    </source>
</evidence>
<evidence type="ECO:0000256" key="3">
    <source>
        <dbReference type="ARBA" id="ARBA00022679"/>
    </source>
</evidence>
<dbReference type="SUPFAM" id="SSF53448">
    <property type="entry name" value="Nucleotide-diphospho-sugar transferases"/>
    <property type="match status" value="1"/>
</dbReference>
<name>A0A0A0LQZ9_CUCSA</name>
<feature type="coiled-coil region" evidence="11">
    <location>
        <begin position="101"/>
        <end position="128"/>
    </location>
</feature>
<feature type="binding site" evidence="9">
    <location>
        <position position="47"/>
    </location>
    <ligand>
        <name>UDP-alpha-D-glucose</name>
        <dbReference type="ChEBI" id="CHEBI:58885"/>
    </ligand>
</feature>
<dbReference type="GO" id="GO:0071555">
    <property type="term" value="P:cell wall organization"/>
    <property type="evidence" value="ECO:0007669"/>
    <property type="project" value="UniProtKB-KW"/>
</dbReference>
<dbReference type="OMA" id="NCEYEYD"/>
<dbReference type="PANTHER" id="PTHR13301">
    <property type="entry name" value="X-BOX TRANSCRIPTION FACTOR-RELATED"/>
    <property type="match status" value="1"/>
</dbReference>
<dbReference type="GO" id="GO:0009833">
    <property type="term" value="P:plant-type primary cell wall biogenesis"/>
    <property type="evidence" value="ECO:0000318"/>
    <property type="project" value="GO_Central"/>
</dbReference>
<feature type="active site" evidence="8">
    <location>
        <position position="375"/>
    </location>
</feature>
<feature type="binding site" evidence="9">
    <location>
        <position position="18"/>
    </location>
    <ligand>
        <name>UDP-alpha-D-glucose</name>
        <dbReference type="ChEBI" id="CHEBI:58885"/>
    </ligand>
</feature>